<evidence type="ECO:0000313" key="1">
    <source>
        <dbReference type="EMBL" id="GAF70588.1"/>
    </source>
</evidence>
<sequence>DKLYLVIESPDGAMEACIHLEDNDVVGIKDKATGEDIYDGNLRLAKKIFKR</sequence>
<accession>X0RP82</accession>
<proteinExistence type="predicted"/>
<reference evidence="1" key="1">
    <citation type="journal article" date="2014" name="Front. Microbiol.">
        <title>High frequency of phylogenetically diverse reductive dehalogenase-homologous genes in deep subseafloor sedimentary metagenomes.</title>
        <authorList>
            <person name="Kawai M."/>
            <person name="Futagami T."/>
            <person name="Toyoda A."/>
            <person name="Takaki Y."/>
            <person name="Nishi S."/>
            <person name="Hori S."/>
            <person name="Arai W."/>
            <person name="Tsubouchi T."/>
            <person name="Morono Y."/>
            <person name="Uchiyama I."/>
            <person name="Ito T."/>
            <person name="Fujiyama A."/>
            <person name="Inagaki F."/>
            <person name="Takami H."/>
        </authorList>
    </citation>
    <scope>NUCLEOTIDE SEQUENCE</scope>
    <source>
        <strain evidence="1">Expedition CK06-06</strain>
    </source>
</reference>
<name>X0RP82_9ZZZZ</name>
<comment type="caution">
    <text evidence="1">The sequence shown here is derived from an EMBL/GenBank/DDBJ whole genome shotgun (WGS) entry which is preliminary data.</text>
</comment>
<protein>
    <submittedName>
        <fullName evidence="1">Uncharacterized protein</fullName>
    </submittedName>
</protein>
<dbReference type="EMBL" id="BARS01001348">
    <property type="protein sequence ID" value="GAF70588.1"/>
    <property type="molecule type" value="Genomic_DNA"/>
</dbReference>
<feature type="non-terminal residue" evidence="1">
    <location>
        <position position="1"/>
    </location>
</feature>
<gene>
    <name evidence="1" type="ORF">S01H1_02703</name>
</gene>
<organism evidence="1">
    <name type="scientific">marine sediment metagenome</name>
    <dbReference type="NCBI Taxonomy" id="412755"/>
    <lineage>
        <taxon>unclassified sequences</taxon>
        <taxon>metagenomes</taxon>
        <taxon>ecological metagenomes</taxon>
    </lineage>
</organism>
<dbReference type="AlphaFoldDB" id="X0RP82"/>